<dbReference type="PANTHER" id="PTHR44196:SF1">
    <property type="entry name" value="DEHYDROGENASE_REDUCTASE SDR FAMILY MEMBER 7B"/>
    <property type="match status" value="1"/>
</dbReference>
<dbReference type="InterPro" id="IPR036291">
    <property type="entry name" value="NAD(P)-bd_dom_sf"/>
</dbReference>
<evidence type="ECO:0000313" key="5">
    <source>
        <dbReference type="Proteomes" id="UP000315889"/>
    </source>
</evidence>
<gene>
    <name evidence="4" type="ORF">EVB03_03995</name>
</gene>
<evidence type="ECO:0000256" key="3">
    <source>
        <dbReference type="RuleBase" id="RU000363"/>
    </source>
</evidence>
<dbReference type="CDD" id="cd05233">
    <property type="entry name" value="SDR_c"/>
    <property type="match status" value="1"/>
</dbReference>
<name>A0A520MGX2_9GAMM</name>
<dbReference type="GO" id="GO:0016491">
    <property type="term" value="F:oxidoreductase activity"/>
    <property type="evidence" value="ECO:0007669"/>
    <property type="project" value="UniProtKB-KW"/>
</dbReference>
<organism evidence="4 5">
    <name type="scientific">SAR92 clade bacterium</name>
    <dbReference type="NCBI Taxonomy" id="2315479"/>
    <lineage>
        <taxon>Bacteria</taxon>
        <taxon>Pseudomonadati</taxon>
        <taxon>Pseudomonadota</taxon>
        <taxon>Gammaproteobacteria</taxon>
        <taxon>Cellvibrionales</taxon>
        <taxon>Porticoccaceae</taxon>
        <taxon>SAR92 clade</taxon>
    </lineage>
</organism>
<accession>A0A520MGX2</accession>
<protein>
    <submittedName>
        <fullName evidence="4">SDR family oxidoreductase</fullName>
    </submittedName>
</protein>
<evidence type="ECO:0000256" key="2">
    <source>
        <dbReference type="ARBA" id="ARBA00023002"/>
    </source>
</evidence>
<evidence type="ECO:0000313" key="4">
    <source>
        <dbReference type="EMBL" id="RZO20431.1"/>
    </source>
</evidence>
<dbReference type="GO" id="GO:0016020">
    <property type="term" value="C:membrane"/>
    <property type="evidence" value="ECO:0007669"/>
    <property type="project" value="TreeGrafter"/>
</dbReference>
<keyword evidence="2" id="KW-0560">Oxidoreductase</keyword>
<dbReference type="InterPro" id="IPR002347">
    <property type="entry name" value="SDR_fam"/>
</dbReference>
<dbReference type="PANTHER" id="PTHR44196">
    <property type="entry name" value="DEHYDROGENASE/REDUCTASE SDR FAMILY MEMBER 7B"/>
    <property type="match status" value="1"/>
</dbReference>
<dbReference type="FunFam" id="3.40.50.720:FF:000084">
    <property type="entry name" value="Short-chain dehydrogenase reductase"/>
    <property type="match status" value="1"/>
</dbReference>
<dbReference type="SUPFAM" id="SSF51735">
    <property type="entry name" value="NAD(P)-binding Rossmann-fold domains"/>
    <property type="match status" value="1"/>
</dbReference>
<sequence>MKSFSKKVAVITGAGSGMGRYLAVLLAKAGADVAICEINQTTLAETEQMVKVYPVNVSSHVLDVANKAAIDALPARVIEQHGHVDMIFNNAGVTVDSSFEDMSETDWDWVMNINLHGVINGTRAFLPHLQKRPEAALINISSIFGMITVPNQSVYHVAKFAVRGFTECLAKELKESNVQIHCVHPGHIGTNIVTNARMNIREDTVNPLQEMMGKLIGIGSTQEEMADFFRNNGMHPSRASNIILNGVLKNKKRIFVGADAKLMDLSQRLFPMHYDKVFPLFTMPLTLLRNKKPLNF</sequence>
<dbReference type="Pfam" id="PF00106">
    <property type="entry name" value="adh_short"/>
    <property type="match status" value="1"/>
</dbReference>
<dbReference type="Gene3D" id="3.40.50.720">
    <property type="entry name" value="NAD(P)-binding Rossmann-like Domain"/>
    <property type="match status" value="1"/>
</dbReference>
<dbReference type="AlphaFoldDB" id="A0A520MGX2"/>
<dbReference type="Proteomes" id="UP000315889">
    <property type="component" value="Unassembled WGS sequence"/>
</dbReference>
<proteinExistence type="inferred from homology"/>
<reference evidence="4 5" key="1">
    <citation type="submission" date="2019-02" db="EMBL/GenBank/DDBJ databases">
        <title>Prokaryotic population dynamics and viral predation in marine succession experiment using metagenomics: the confinement effect.</title>
        <authorList>
            <person name="Haro-Moreno J.M."/>
            <person name="Rodriguez-Valera F."/>
            <person name="Lopez-Perez M."/>
        </authorList>
    </citation>
    <scope>NUCLEOTIDE SEQUENCE [LARGE SCALE GENOMIC DNA]</scope>
    <source>
        <strain evidence="4">MED-G170</strain>
    </source>
</reference>
<dbReference type="EMBL" id="SHBP01000004">
    <property type="protein sequence ID" value="RZO20431.1"/>
    <property type="molecule type" value="Genomic_DNA"/>
</dbReference>
<evidence type="ECO:0000256" key="1">
    <source>
        <dbReference type="ARBA" id="ARBA00006484"/>
    </source>
</evidence>
<dbReference type="PRINTS" id="PR00081">
    <property type="entry name" value="GDHRDH"/>
</dbReference>
<dbReference type="PRINTS" id="PR00080">
    <property type="entry name" value="SDRFAMILY"/>
</dbReference>
<comment type="caution">
    <text evidence="4">The sequence shown here is derived from an EMBL/GenBank/DDBJ whole genome shotgun (WGS) entry which is preliminary data.</text>
</comment>
<comment type="similarity">
    <text evidence="1 3">Belongs to the short-chain dehydrogenases/reductases (SDR) family.</text>
</comment>